<dbReference type="EMBL" id="JRNI01000093">
    <property type="protein sequence ID" value="KGF25528.1"/>
    <property type="molecule type" value="Genomic_DNA"/>
</dbReference>
<feature type="region of interest" description="Disordered" evidence="1">
    <location>
        <begin position="181"/>
        <end position="202"/>
    </location>
</feature>
<organism evidence="3 4">
    <name type="scientific">Oligella urethralis DNF00040</name>
    <dbReference type="NCBI Taxonomy" id="1401065"/>
    <lineage>
        <taxon>Bacteria</taxon>
        <taxon>Pseudomonadati</taxon>
        <taxon>Pseudomonadota</taxon>
        <taxon>Betaproteobacteria</taxon>
        <taxon>Burkholderiales</taxon>
        <taxon>Alcaligenaceae</taxon>
        <taxon>Oligella</taxon>
    </lineage>
</organism>
<protein>
    <recommendedName>
        <fullName evidence="2">Novel toxin 15 domain-containing protein</fullName>
    </recommendedName>
</protein>
<feature type="domain" description="Novel toxin 15" evidence="2">
    <location>
        <begin position="198"/>
        <end position="339"/>
    </location>
</feature>
<keyword evidence="4" id="KW-1185">Reference proteome</keyword>
<dbReference type="Proteomes" id="UP000029629">
    <property type="component" value="Unassembled WGS sequence"/>
</dbReference>
<sequence length="349" mass="37978">MQQGNTKGSVTRQPVPSPNVPAVANPQLSDETTEEKGFFGRAWDNMADSASWLGDKVADGAAWVVNNPWEATHLALDVAGMVPVIGEVADGTNALIYLARGDKTNAALSAAAMIPVVGSTATVGKMADKAVTVVGKGGVKSPPGGKIRGPKRARMQPHRVKCFKPVNTPNARAAARQNINKDYPKGSKHKTEQQYLRDETQNQLSNQEAALKNMTVKEYKEGRDFYKKHGRGSSANHAEIREEHRIEIEKKRAREHERSGMNRNEAEALAETESYEIMETLAVLHDPDQVLGGLSSKAENLGLSNVNSSIGSSWNRREKGQPSRVESLDEAVKHLPDDELLNIALEVCS</sequence>
<name>A0A095YSZ5_9BURK</name>
<evidence type="ECO:0000259" key="2">
    <source>
        <dbReference type="Pfam" id="PF15604"/>
    </source>
</evidence>
<comment type="caution">
    <text evidence="3">The sequence shown here is derived from an EMBL/GenBank/DDBJ whole genome shotgun (WGS) entry which is preliminary data.</text>
</comment>
<dbReference type="RefSeq" id="WP_052043719.1">
    <property type="nucleotide sequence ID" value="NZ_JRNI01000093.1"/>
</dbReference>
<evidence type="ECO:0000313" key="3">
    <source>
        <dbReference type="EMBL" id="KGF25528.1"/>
    </source>
</evidence>
<evidence type="ECO:0000313" key="4">
    <source>
        <dbReference type="Proteomes" id="UP000029629"/>
    </source>
</evidence>
<dbReference type="InterPro" id="IPR028949">
    <property type="entry name" value="Ntox15"/>
</dbReference>
<dbReference type="Pfam" id="PF15604">
    <property type="entry name" value="Ntox15"/>
    <property type="match status" value="1"/>
</dbReference>
<feature type="region of interest" description="Disordered" evidence="1">
    <location>
        <begin position="137"/>
        <end position="156"/>
    </location>
</feature>
<reference evidence="3 4" key="1">
    <citation type="submission" date="2014-07" db="EMBL/GenBank/DDBJ databases">
        <authorList>
            <person name="McCorrison J."/>
            <person name="Sanka R."/>
            <person name="Torralba M."/>
            <person name="Gillis M."/>
            <person name="Haft D.H."/>
            <person name="Methe B."/>
            <person name="Sutton G."/>
            <person name="Nelson K.E."/>
        </authorList>
    </citation>
    <scope>NUCLEOTIDE SEQUENCE [LARGE SCALE GENOMIC DNA]</scope>
    <source>
        <strain evidence="3 4">DNF00040</strain>
    </source>
</reference>
<feature type="compositionally biased region" description="Basic and acidic residues" evidence="1">
    <location>
        <begin position="182"/>
        <end position="200"/>
    </location>
</feature>
<gene>
    <name evidence="3" type="ORF">HMPREF2130_11115</name>
</gene>
<accession>A0A095YSZ5</accession>
<dbReference type="AlphaFoldDB" id="A0A095YSZ5"/>
<feature type="region of interest" description="Disordered" evidence="1">
    <location>
        <begin position="1"/>
        <end position="34"/>
    </location>
</feature>
<feature type="compositionally biased region" description="Polar residues" evidence="1">
    <location>
        <begin position="1"/>
        <end position="12"/>
    </location>
</feature>
<dbReference type="eggNOG" id="COG3064">
    <property type="taxonomic scope" value="Bacteria"/>
</dbReference>
<evidence type="ECO:0000256" key="1">
    <source>
        <dbReference type="SAM" id="MobiDB-lite"/>
    </source>
</evidence>
<proteinExistence type="predicted"/>
<dbReference type="CDD" id="cd20745">
    <property type="entry name" value="FIX_RhsA_AHH_HNH-like"/>
    <property type="match status" value="1"/>
</dbReference>